<evidence type="ECO:0000259" key="5">
    <source>
        <dbReference type="PROSITE" id="PS50931"/>
    </source>
</evidence>
<evidence type="ECO:0000256" key="2">
    <source>
        <dbReference type="ARBA" id="ARBA00023015"/>
    </source>
</evidence>
<keyword evidence="3" id="KW-0238">DNA-binding</keyword>
<keyword evidence="2" id="KW-0805">Transcription regulation</keyword>
<dbReference type="FunFam" id="1.10.10.10:FF:000001">
    <property type="entry name" value="LysR family transcriptional regulator"/>
    <property type="match status" value="1"/>
</dbReference>
<dbReference type="EMBL" id="CP058649">
    <property type="protein sequence ID" value="QUI24342.1"/>
    <property type="molecule type" value="Genomic_DNA"/>
</dbReference>
<dbReference type="PROSITE" id="PS50931">
    <property type="entry name" value="HTH_LYSR"/>
    <property type="match status" value="1"/>
</dbReference>
<dbReference type="PRINTS" id="PR00039">
    <property type="entry name" value="HTHLYSR"/>
</dbReference>
<feature type="domain" description="HTH lysR-type" evidence="5">
    <location>
        <begin position="3"/>
        <end position="60"/>
    </location>
</feature>
<dbReference type="RefSeq" id="WP_212695038.1">
    <property type="nucleotide sequence ID" value="NZ_CP058649.1"/>
</dbReference>
<protein>
    <submittedName>
        <fullName evidence="6">LysR family transcriptional regulator</fullName>
    </submittedName>
</protein>
<reference evidence="6" key="1">
    <citation type="submission" date="2020-07" db="EMBL/GenBank/DDBJ databases">
        <title>Vallitalea pronyensis genome.</title>
        <authorList>
            <person name="Postec A."/>
        </authorList>
    </citation>
    <scope>NUCLEOTIDE SEQUENCE</scope>
    <source>
        <strain evidence="6">FatNI3</strain>
    </source>
</reference>
<dbReference type="Gene3D" id="1.10.10.10">
    <property type="entry name" value="Winged helix-like DNA-binding domain superfamily/Winged helix DNA-binding domain"/>
    <property type="match status" value="1"/>
</dbReference>
<dbReference type="PANTHER" id="PTHR30419:SF8">
    <property type="entry name" value="NITROGEN ASSIMILATION TRANSCRIPTIONAL ACTIVATOR-RELATED"/>
    <property type="match status" value="1"/>
</dbReference>
<dbReference type="GO" id="GO:0003677">
    <property type="term" value="F:DNA binding"/>
    <property type="evidence" value="ECO:0007669"/>
    <property type="project" value="UniProtKB-KW"/>
</dbReference>
<evidence type="ECO:0000313" key="7">
    <source>
        <dbReference type="Proteomes" id="UP000683246"/>
    </source>
</evidence>
<evidence type="ECO:0000256" key="1">
    <source>
        <dbReference type="ARBA" id="ARBA00009437"/>
    </source>
</evidence>
<dbReference type="GO" id="GO:0003700">
    <property type="term" value="F:DNA-binding transcription factor activity"/>
    <property type="evidence" value="ECO:0007669"/>
    <property type="project" value="InterPro"/>
</dbReference>
<evidence type="ECO:0000256" key="4">
    <source>
        <dbReference type="ARBA" id="ARBA00023163"/>
    </source>
</evidence>
<dbReference type="Proteomes" id="UP000683246">
    <property type="component" value="Chromosome"/>
</dbReference>
<dbReference type="Gene3D" id="3.40.190.290">
    <property type="match status" value="1"/>
</dbReference>
<dbReference type="Pfam" id="PF00126">
    <property type="entry name" value="HTH_1"/>
    <property type="match status" value="1"/>
</dbReference>
<name>A0A8J8SID5_9FIRM</name>
<dbReference type="InterPro" id="IPR050950">
    <property type="entry name" value="HTH-type_LysR_regulators"/>
</dbReference>
<accession>A0A8J8SID5</accession>
<dbReference type="InterPro" id="IPR000847">
    <property type="entry name" value="LysR_HTH_N"/>
</dbReference>
<keyword evidence="4" id="KW-0804">Transcription</keyword>
<dbReference type="KEGG" id="vpy:HZI73_19480"/>
<keyword evidence="7" id="KW-1185">Reference proteome</keyword>
<dbReference type="SUPFAM" id="SSF53850">
    <property type="entry name" value="Periplasmic binding protein-like II"/>
    <property type="match status" value="1"/>
</dbReference>
<dbReference type="SUPFAM" id="SSF46785">
    <property type="entry name" value="Winged helix' DNA-binding domain"/>
    <property type="match status" value="1"/>
</dbReference>
<dbReference type="PANTHER" id="PTHR30419">
    <property type="entry name" value="HTH-TYPE TRANSCRIPTIONAL REGULATOR YBHD"/>
    <property type="match status" value="1"/>
</dbReference>
<dbReference type="CDD" id="cd05466">
    <property type="entry name" value="PBP2_LTTR_substrate"/>
    <property type="match status" value="1"/>
</dbReference>
<dbReference type="InterPro" id="IPR005119">
    <property type="entry name" value="LysR_subst-bd"/>
</dbReference>
<dbReference type="GO" id="GO:0005829">
    <property type="term" value="C:cytosol"/>
    <property type="evidence" value="ECO:0007669"/>
    <property type="project" value="TreeGrafter"/>
</dbReference>
<comment type="similarity">
    <text evidence="1">Belongs to the LysR transcriptional regulatory family.</text>
</comment>
<proteinExistence type="inferred from homology"/>
<dbReference type="InterPro" id="IPR036390">
    <property type="entry name" value="WH_DNA-bd_sf"/>
</dbReference>
<organism evidence="6 7">
    <name type="scientific">Vallitalea pronyensis</name>
    <dbReference type="NCBI Taxonomy" id="1348613"/>
    <lineage>
        <taxon>Bacteria</taxon>
        <taxon>Bacillati</taxon>
        <taxon>Bacillota</taxon>
        <taxon>Clostridia</taxon>
        <taxon>Lachnospirales</taxon>
        <taxon>Vallitaleaceae</taxon>
        <taxon>Vallitalea</taxon>
    </lineage>
</organism>
<evidence type="ECO:0000256" key="3">
    <source>
        <dbReference type="ARBA" id="ARBA00023125"/>
    </source>
</evidence>
<gene>
    <name evidence="6" type="ORF">HZI73_19480</name>
</gene>
<evidence type="ECO:0000313" key="6">
    <source>
        <dbReference type="EMBL" id="QUI24342.1"/>
    </source>
</evidence>
<dbReference type="Pfam" id="PF03466">
    <property type="entry name" value="LysR_substrate"/>
    <property type="match status" value="1"/>
</dbReference>
<dbReference type="InterPro" id="IPR036388">
    <property type="entry name" value="WH-like_DNA-bd_sf"/>
</dbReference>
<dbReference type="AlphaFoldDB" id="A0A8J8SID5"/>
<sequence length="297" mass="34126">MNINYEHYKVFYHVATTLSFSKASTNLYISQSAVSQSIKTLEEKLQTTLFHRSTKKVTLTHEGTLLLQHIEPAIHLIHHGENNILANRSLQQGKIRIGASDTICKHILLPYFQQFHQAYPDIHLQVTNRTSLKCVQLLKQGTVDFIITNLPNEQITSTMTMEPFYTFQDIFIAGTRFDHLRHTTLSLEDILNYPLLMLEKNTTTSQYAESIFTKHHLKLQPEVELTSIDLLVELAKINIGISLVPDYCIKHEPMERVFPLKLHTPFPKRQLAMVTHKNVPLSVASKTFMNHIQKGKS</sequence>